<dbReference type="InterPro" id="IPR036638">
    <property type="entry name" value="HLH_DNA-bd_sf"/>
</dbReference>
<dbReference type="SUPFAM" id="SSF47459">
    <property type="entry name" value="HLH, helix-loop-helix DNA-binding domain"/>
    <property type="match status" value="1"/>
</dbReference>
<feature type="domain" description="BHLH" evidence="7">
    <location>
        <begin position="347"/>
        <end position="397"/>
    </location>
</feature>
<keyword evidence="3 8" id="KW-0238">DNA-binding</keyword>
<proteinExistence type="predicted"/>
<evidence type="ECO:0000313" key="9">
    <source>
        <dbReference type="Proteomes" id="UP000585474"/>
    </source>
</evidence>
<dbReference type="EMBL" id="BJWL01000015">
    <property type="protein sequence ID" value="GFZ02791.1"/>
    <property type="molecule type" value="Genomic_DNA"/>
</dbReference>
<protein>
    <submittedName>
        <fullName evidence="8">Basic helix-loop-helix (BHLH) DNA-binding superfamily protein</fullName>
    </submittedName>
</protein>
<evidence type="ECO:0000256" key="3">
    <source>
        <dbReference type="ARBA" id="ARBA00023125"/>
    </source>
</evidence>
<comment type="caution">
    <text evidence="8">The sequence shown here is derived from an EMBL/GenBank/DDBJ whole genome shotgun (WGS) entry which is preliminary data.</text>
</comment>
<dbReference type="InterPro" id="IPR011598">
    <property type="entry name" value="bHLH_dom"/>
</dbReference>
<evidence type="ECO:0000256" key="5">
    <source>
        <dbReference type="ARBA" id="ARBA00023242"/>
    </source>
</evidence>
<dbReference type="SMART" id="SM00353">
    <property type="entry name" value="HLH"/>
    <property type="match status" value="1"/>
</dbReference>
<keyword evidence="9" id="KW-1185">Reference proteome</keyword>
<organism evidence="8 9">
    <name type="scientific">Actinidia rufa</name>
    <dbReference type="NCBI Taxonomy" id="165716"/>
    <lineage>
        <taxon>Eukaryota</taxon>
        <taxon>Viridiplantae</taxon>
        <taxon>Streptophyta</taxon>
        <taxon>Embryophyta</taxon>
        <taxon>Tracheophyta</taxon>
        <taxon>Spermatophyta</taxon>
        <taxon>Magnoliopsida</taxon>
        <taxon>eudicotyledons</taxon>
        <taxon>Gunneridae</taxon>
        <taxon>Pentapetalae</taxon>
        <taxon>asterids</taxon>
        <taxon>Ericales</taxon>
        <taxon>Actinidiaceae</taxon>
        <taxon>Actinidia</taxon>
    </lineage>
</organism>
<evidence type="ECO:0000256" key="1">
    <source>
        <dbReference type="ARBA" id="ARBA00004123"/>
    </source>
</evidence>
<dbReference type="GO" id="GO:0000981">
    <property type="term" value="F:DNA-binding transcription factor activity, RNA polymerase II-specific"/>
    <property type="evidence" value="ECO:0007669"/>
    <property type="project" value="TreeGrafter"/>
</dbReference>
<evidence type="ECO:0000259" key="7">
    <source>
        <dbReference type="PROSITE" id="PS50888"/>
    </source>
</evidence>
<comment type="subcellular location">
    <subcellularLocation>
        <location evidence="1">Nucleus</location>
    </subcellularLocation>
</comment>
<dbReference type="OrthoDB" id="2019494at2759"/>
<accession>A0A7J0FVR4</accession>
<evidence type="ECO:0000256" key="6">
    <source>
        <dbReference type="SAM" id="MobiDB-lite"/>
    </source>
</evidence>
<dbReference type="InterPro" id="IPR045843">
    <property type="entry name" value="IND-like"/>
</dbReference>
<dbReference type="Pfam" id="PF00010">
    <property type="entry name" value="HLH"/>
    <property type="match status" value="1"/>
</dbReference>
<reference evidence="8 9" key="1">
    <citation type="submission" date="2019-07" db="EMBL/GenBank/DDBJ databases">
        <title>De Novo Assembly of kiwifruit Actinidia rufa.</title>
        <authorList>
            <person name="Sugita-Konishi S."/>
            <person name="Sato K."/>
            <person name="Mori E."/>
            <person name="Abe Y."/>
            <person name="Kisaki G."/>
            <person name="Hamano K."/>
            <person name="Suezawa K."/>
            <person name="Otani M."/>
            <person name="Fukuda T."/>
            <person name="Manabe T."/>
            <person name="Gomi K."/>
            <person name="Tabuchi M."/>
            <person name="Akimitsu K."/>
            <person name="Kataoka I."/>
        </authorList>
    </citation>
    <scope>NUCLEOTIDE SEQUENCE [LARGE SCALE GENOMIC DNA]</scope>
    <source>
        <strain evidence="9">cv. Fuchu</strain>
    </source>
</reference>
<keyword evidence="5" id="KW-0539">Nucleus</keyword>
<dbReference type="AlphaFoldDB" id="A0A7J0FVR4"/>
<dbReference type="GO" id="GO:0000978">
    <property type="term" value="F:RNA polymerase II cis-regulatory region sequence-specific DNA binding"/>
    <property type="evidence" value="ECO:0007669"/>
    <property type="project" value="TreeGrafter"/>
</dbReference>
<dbReference type="Gene3D" id="4.10.280.10">
    <property type="entry name" value="Helix-loop-helix DNA-binding domain"/>
    <property type="match status" value="1"/>
</dbReference>
<dbReference type="GO" id="GO:0005634">
    <property type="term" value="C:nucleus"/>
    <property type="evidence" value="ECO:0007669"/>
    <property type="project" value="UniProtKB-SubCell"/>
</dbReference>
<dbReference type="Proteomes" id="UP000585474">
    <property type="component" value="Unassembled WGS sequence"/>
</dbReference>
<name>A0A7J0FVR4_9ERIC</name>
<keyword evidence="2" id="KW-0805">Transcription regulation</keyword>
<dbReference type="FunFam" id="4.10.280.10:FF:000021">
    <property type="entry name" value="Transcription factor bHLH130 family"/>
    <property type="match status" value="1"/>
</dbReference>
<evidence type="ECO:0000313" key="8">
    <source>
        <dbReference type="EMBL" id="GFZ02791.1"/>
    </source>
</evidence>
<gene>
    <name evidence="8" type="ORF">Acr_15g0013990</name>
</gene>
<sequence length="453" mass="50057">MYGVGGSQAISRDSNLLFSPSFKHSDGEFLKSRDFIDSDLYQNQHNQHSSGLMRYRSAPSSFFASLVDGGGCEGFLNHHEPSIHESESVFTRFESSNGSDDSEPHDLQFAVKHETPEQNQNQNQYSGSDSGHVIYRSSLDHGDLANRSDSVSDITSNGLFKVVNGSAMESPVEGKNLIRQSSSPAGLFKNLTVENGFAVMRDAGNFRVGNGTNGKASPTKRLNDHINFSSGPPTCSRFMPQIGENGNESSSPENGHLGNGNSTNGIYVPSSQNDTGFTGLKRNRDGEESFSGFNAFESQNWESRNYGTGLTHHLSLPKTSAEMGAVEKFLQFQQDSVPCKIRAKRGFATHPRSIAERMRRTRISERMRKLQDLFPNMDKQTNTADMLDLAVDYIKDLQKQVKTLSDTRAKCTCSSSPMLKLYLILRNFAPAVERFQPTSDDTCLERFCADCTG</sequence>
<dbReference type="PANTHER" id="PTHR16223">
    <property type="entry name" value="TRANSCRIPTION FACTOR BHLH83-RELATED"/>
    <property type="match status" value="1"/>
</dbReference>
<dbReference type="PANTHER" id="PTHR16223:SF345">
    <property type="entry name" value="TRANSCRIPTION FACTOR BHLH130-LIKE"/>
    <property type="match status" value="1"/>
</dbReference>
<dbReference type="GO" id="GO:0046983">
    <property type="term" value="F:protein dimerization activity"/>
    <property type="evidence" value="ECO:0007669"/>
    <property type="project" value="InterPro"/>
</dbReference>
<evidence type="ECO:0000256" key="2">
    <source>
        <dbReference type="ARBA" id="ARBA00023015"/>
    </source>
</evidence>
<feature type="compositionally biased region" description="Polar residues" evidence="6">
    <location>
        <begin position="244"/>
        <end position="269"/>
    </location>
</feature>
<feature type="region of interest" description="Disordered" evidence="6">
    <location>
        <begin position="231"/>
        <end position="269"/>
    </location>
</feature>
<evidence type="ECO:0000256" key="4">
    <source>
        <dbReference type="ARBA" id="ARBA00023163"/>
    </source>
</evidence>
<keyword evidence="4" id="KW-0804">Transcription</keyword>
<dbReference type="PROSITE" id="PS50888">
    <property type="entry name" value="BHLH"/>
    <property type="match status" value="1"/>
</dbReference>